<reference evidence="1" key="1">
    <citation type="submission" date="2021-01" db="EMBL/GenBank/DDBJ databases">
        <title>Description of Breznakiella homolactica.</title>
        <authorList>
            <person name="Song Y."/>
            <person name="Brune A."/>
        </authorList>
    </citation>
    <scope>NUCLEOTIDE SEQUENCE</scope>
    <source>
        <strain evidence="1">RmG30</strain>
    </source>
</reference>
<dbReference type="KEGG" id="bhc:JFL75_19210"/>
<dbReference type="RefSeq" id="WP_215626338.1">
    <property type="nucleotide sequence ID" value="NZ_CP067089.2"/>
</dbReference>
<keyword evidence="2" id="KW-1185">Reference proteome</keyword>
<gene>
    <name evidence="1" type="ORF">JFL75_19210</name>
</gene>
<accession>A0A7T8BBA7</accession>
<dbReference type="AlphaFoldDB" id="A0A7T8BBA7"/>
<evidence type="ECO:0000313" key="1">
    <source>
        <dbReference type="EMBL" id="QQO09033.1"/>
    </source>
</evidence>
<evidence type="ECO:0000313" key="2">
    <source>
        <dbReference type="Proteomes" id="UP000595917"/>
    </source>
</evidence>
<dbReference type="Proteomes" id="UP000595917">
    <property type="component" value="Chromosome"/>
</dbReference>
<name>A0A7T8BBA7_9SPIR</name>
<sequence length="557" mass="60721">MNYIRKPGKPVLFLAAVFCFLNFSGGMLRAQDNPGLDGAVSPDVPVLSLPDVSEEVRAVENQNIAAPPPPLPPLPIPEAPPLPAAREISIPDTAYRTEAMIDTQVRPELGETFSEASIGGALWSGVTANISIYRPGQTPSYSLIFSHESLDGFGFHEMGEGYSDRKTGIQGRIRGNSGVSQWSLGASFSDESNGLQGKSTDFYGIGHRYFTLEANYARPLGALGFRAGLSGGSASLSLERSRSLFSGETQSHELSAVPVLALEWTGNRLAVGAETDFSFMGLVNDPDGVETDDRFAYILGGKLYGNFEYSPALSFGASVGFASSQDIAVLVPFSLHVSAGVLDRLSFSLTGGLKSEQRSLAEEWRINPFLDVGPVLSNDSRWFTDLALEVFLVQDLTLHLDAGWAMSYSGGGRILPLAPAETSSRRLYTYGSEEYTSFNTDISLRKWFGPVFLSLGWSAEWMDLPVYGQPFRIYGQAEYRDQRERFGAALSVGADFDFSEFDLPYFDVSGFYRISRGVRIIAEVADIAAAFQRDERTLLAPYLGRGFQAGLRIQFSL</sequence>
<proteinExistence type="predicted"/>
<organism evidence="1 2">
    <name type="scientific">Breznakiella homolactica</name>
    <dbReference type="NCBI Taxonomy" id="2798577"/>
    <lineage>
        <taxon>Bacteria</taxon>
        <taxon>Pseudomonadati</taxon>
        <taxon>Spirochaetota</taxon>
        <taxon>Spirochaetia</taxon>
        <taxon>Spirochaetales</taxon>
        <taxon>Breznakiellaceae</taxon>
        <taxon>Breznakiella</taxon>
    </lineage>
</organism>
<protein>
    <submittedName>
        <fullName evidence="1">Uncharacterized protein</fullName>
    </submittedName>
</protein>
<dbReference type="EMBL" id="CP067089">
    <property type="protein sequence ID" value="QQO09033.1"/>
    <property type="molecule type" value="Genomic_DNA"/>
</dbReference>